<dbReference type="EMBL" id="JACHHB010000004">
    <property type="protein sequence ID" value="MBB5173130.1"/>
    <property type="molecule type" value="Genomic_DNA"/>
</dbReference>
<dbReference type="Pfam" id="PF00899">
    <property type="entry name" value="ThiF"/>
    <property type="match status" value="1"/>
</dbReference>
<feature type="domain" description="THIF-type NAD/FAD binding fold" evidence="3">
    <location>
        <begin position="7"/>
        <end position="242"/>
    </location>
</feature>
<dbReference type="AlphaFoldDB" id="A0A840QP33"/>
<dbReference type="SUPFAM" id="SSF69572">
    <property type="entry name" value="Activating enzymes of the ubiquitin-like proteins"/>
    <property type="match status" value="1"/>
</dbReference>
<dbReference type="InterPro" id="IPR000594">
    <property type="entry name" value="ThiF_NAD_FAD-bd"/>
</dbReference>
<dbReference type="Gene3D" id="3.40.50.720">
    <property type="entry name" value="NAD(P)-binding Rossmann-like Domain"/>
    <property type="match status" value="1"/>
</dbReference>
<evidence type="ECO:0000256" key="1">
    <source>
        <dbReference type="ARBA" id="ARBA00009919"/>
    </source>
</evidence>
<dbReference type="CDD" id="cd00757">
    <property type="entry name" value="ThiF_MoeB_HesA_family"/>
    <property type="match status" value="1"/>
</dbReference>
<keyword evidence="5" id="KW-1185">Reference proteome</keyword>
<dbReference type="GO" id="GO:0008146">
    <property type="term" value="F:sulfotransferase activity"/>
    <property type="evidence" value="ECO:0007669"/>
    <property type="project" value="TreeGrafter"/>
</dbReference>
<dbReference type="PANTHER" id="PTHR10953">
    <property type="entry name" value="UBIQUITIN-ACTIVATING ENZYME E1"/>
    <property type="match status" value="1"/>
</dbReference>
<sequence>MTDLNRYSRQSLFSPIGEEGQRTLLEKRILIVGMGALGTVLANHFVRAGIGFIRFCDRDYVEMSNLQRQMLFDEDDVAQSLPKAVAAEKKLKRINSSIDIEGIVTDVNAKNIESLMEDVDLVVDGTDNFQTRYVLNDACYKAGIPFLYGGAVSSRGMYALLIPGETPCLRCLIPDGGSGGQTCDTVGVLAPVVDIVASHQVVEALKWLTGHKERLNQSLQTFDVWRNDRYPLLVQHARSNCPTCQQKDYPSLQYETDEVTTLCGRDTVQISHTDAYNLDEWASRLEPIANVQKTPFLLRATLESGEVLVLFPDGRTLVQGTEDQARAKNIFARYIGI</sequence>
<dbReference type="InterPro" id="IPR035985">
    <property type="entry name" value="Ubiquitin-activating_enz"/>
</dbReference>
<dbReference type="InterPro" id="IPR045886">
    <property type="entry name" value="ThiF/MoeB/HesA"/>
</dbReference>
<proteinExistence type="inferred from homology"/>
<keyword evidence="2" id="KW-0472">Membrane</keyword>
<dbReference type="GO" id="GO:0004792">
    <property type="term" value="F:thiosulfate-cyanide sulfurtransferase activity"/>
    <property type="evidence" value="ECO:0007669"/>
    <property type="project" value="TreeGrafter"/>
</dbReference>
<keyword evidence="2" id="KW-1133">Transmembrane helix</keyword>
<keyword evidence="4" id="KW-0548">Nucleotidyltransferase</keyword>
<evidence type="ECO:0000313" key="4">
    <source>
        <dbReference type="EMBL" id="MBB5173130.1"/>
    </source>
</evidence>
<dbReference type="PANTHER" id="PTHR10953:SF102">
    <property type="entry name" value="ADENYLYLTRANSFERASE AND SULFURTRANSFERASE MOCS3"/>
    <property type="match status" value="1"/>
</dbReference>
<comment type="caution">
    <text evidence="4">The sequence shown here is derived from an EMBL/GenBank/DDBJ whole genome shotgun (WGS) entry which is preliminary data.</text>
</comment>
<dbReference type="RefSeq" id="WP_184663568.1">
    <property type="nucleotide sequence ID" value="NZ_JACHHB010000004.1"/>
</dbReference>
<reference evidence="4 5" key="1">
    <citation type="submission" date="2020-08" db="EMBL/GenBank/DDBJ databases">
        <title>Genomic Encyclopedia of Type Strains, Phase IV (KMG-IV): sequencing the most valuable type-strain genomes for metagenomic binning, comparative biology and taxonomic classification.</title>
        <authorList>
            <person name="Goeker M."/>
        </authorList>
    </citation>
    <scope>NUCLEOTIDE SEQUENCE [LARGE SCALE GENOMIC DNA]</scope>
    <source>
        <strain evidence="4 5">DSM 24696</strain>
    </source>
</reference>
<dbReference type="GO" id="GO:0005829">
    <property type="term" value="C:cytosol"/>
    <property type="evidence" value="ECO:0007669"/>
    <property type="project" value="TreeGrafter"/>
</dbReference>
<gene>
    <name evidence="4" type="ORF">HNQ41_001293</name>
</gene>
<keyword evidence="2" id="KW-0812">Transmembrane</keyword>
<keyword evidence="4" id="KW-0808">Transferase</keyword>
<name>A0A840QP33_9BACI</name>
<evidence type="ECO:0000259" key="3">
    <source>
        <dbReference type="Pfam" id="PF00899"/>
    </source>
</evidence>
<dbReference type="GO" id="GO:0008641">
    <property type="term" value="F:ubiquitin-like modifier activating enzyme activity"/>
    <property type="evidence" value="ECO:0007669"/>
    <property type="project" value="InterPro"/>
</dbReference>
<accession>A0A840QP33</accession>
<protein>
    <submittedName>
        <fullName evidence="4">Adenylyltransferase/sulfurtransferase</fullName>
    </submittedName>
</protein>
<dbReference type="Proteomes" id="UP000551878">
    <property type="component" value="Unassembled WGS sequence"/>
</dbReference>
<comment type="similarity">
    <text evidence="1">Belongs to the HesA/MoeB/ThiF family.</text>
</comment>
<dbReference type="FunFam" id="3.40.50.720:FF:000080">
    <property type="entry name" value="Thiazole biosynthesis adenylyltransferase ThiF"/>
    <property type="match status" value="1"/>
</dbReference>
<evidence type="ECO:0000313" key="5">
    <source>
        <dbReference type="Proteomes" id="UP000551878"/>
    </source>
</evidence>
<feature type="transmembrane region" description="Helical" evidence="2">
    <location>
        <begin position="29"/>
        <end position="46"/>
    </location>
</feature>
<evidence type="ECO:0000256" key="2">
    <source>
        <dbReference type="SAM" id="Phobius"/>
    </source>
</evidence>
<dbReference type="GO" id="GO:0016779">
    <property type="term" value="F:nucleotidyltransferase activity"/>
    <property type="evidence" value="ECO:0007669"/>
    <property type="project" value="UniProtKB-KW"/>
</dbReference>
<organism evidence="4 5">
    <name type="scientific">Texcoconibacillus texcoconensis</name>
    <dbReference type="NCBI Taxonomy" id="1095777"/>
    <lineage>
        <taxon>Bacteria</taxon>
        <taxon>Bacillati</taxon>
        <taxon>Bacillota</taxon>
        <taxon>Bacilli</taxon>
        <taxon>Bacillales</taxon>
        <taxon>Bacillaceae</taxon>
        <taxon>Texcoconibacillus</taxon>
    </lineage>
</organism>